<evidence type="ECO:0000313" key="1">
    <source>
        <dbReference type="EMBL" id="KAF2226909.1"/>
    </source>
</evidence>
<organism evidence="1 2">
    <name type="scientific">Elsinoe ampelina</name>
    <dbReference type="NCBI Taxonomy" id="302913"/>
    <lineage>
        <taxon>Eukaryota</taxon>
        <taxon>Fungi</taxon>
        <taxon>Dikarya</taxon>
        <taxon>Ascomycota</taxon>
        <taxon>Pezizomycotina</taxon>
        <taxon>Dothideomycetes</taxon>
        <taxon>Dothideomycetidae</taxon>
        <taxon>Myriangiales</taxon>
        <taxon>Elsinoaceae</taxon>
        <taxon>Elsinoe</taxon>
    </lineage>
</organism>
<reference evidence="2" key="1">
    <citation type="journal article" date="2020" name="Stud. Mycol.">
        <title>101 Dothideomycetes genomes: A test case for predicting lifestyles and emergence of pathogens.</title>
        <authorList>
            <person name="Haridas S."/>
            <person name="Albert R."/>
            <person name="Binder M."/>
            <person name="Bloem J."/>
            <person name="LaButti K."/>
            <person name="Salamov A."/>
            <person name="Andreopoulos B."/>
            <person name="Baker S."/>
            <person name="Barry K."/>
            <person name="Bills G."/>
            <person name="Bluhm B."/>
            <person name="Cannon C."/>
            <person name="Castanera R."/>
            <person name="Culley D."/>
            <person name="Daum C."/>
            <person name="Ezra D."/>
            <person name="Gonzalez J."/>
            <person name="Henrissat B."/>
            <person name="Kuo A."/>
            <person name="Liang C."/>
            <person name="Lipzen A."/>
            <person name="Lutzoni F."/>
            <person name="Magnuson J."/>
            <person name="Mondo S."/>
            <person name="Nolan M."/>
            <person name="Ohm R."/>
            <person name="Pangilinan J."/>
            <person name="Park H.-J."/>
            <person name="Ramirez L."/>
            <person name="Alfaro M."/>
            <person name="Sun H."/>
            <person name="Tritt A."/>
            <person name="Yoshinaga Y."/>
            <person name="Zwiers L.-H."/>
            <person name="Turgeon B."/>
            <person name="Goodwin S."/>
            <person name="Spatafora J."/>
            <person name="Crous P."/>
            <person name="Grigoriev I."/>
        </authorList>
    </citation>
    <scope>NUCLEOTIDE SEQUENCE [LARGE SCALE GENOMIC DNA]</scope>
    <source>
        <strain evidence="2">CECT 20119</strain>
    </source>
</reference>
<dbReference type="Proteomes" id="UP000799538">
    <property type="component" value="Unassembled WGS sequence"/>
</dbReference>
<dbReference type="InterPro" id="IPR052058">
    <property type="entry name" value="Alcohol_O-acetyltransferase"/>
</dbReference>
<dbReference type="GO" id="GO:0008080">
    <property type="term" value="F:N-acetyltransferase activity"/>
    <property type="evidence" value="ECO:0007669"/>
    <property type="project" value="TreeGrafter"/>
</dbReference>
<dbReference type="PANTHER" id="PTHR28037:SF1">
    <property type="entry name" value="ALCOHOL O-ACETYLTRANSFERASE 1-RELATED"/>
    <property type="match status" value="1"/>
</dbReference>
<keyword evidence="2" id="KW-1185">Reference proteome</keyword>
<proteinExistence type="predicted"/>
<dbReference type="InterPro" id="IPR010828">
    <property type="entry name" value="Atf2/Sli1-like"/>
</dbReference>
<protein>
    <recommendedName>
        <fullName evidence="3">Alcohol acetyltransferase</fullName>
    </recommendedName>
</protein>
<gene>
    <name evidence="1" type="ORF">BDZ85DRAFT_256956</name>
</gene>
<dbReference type="AlphaFoldDB" id="A0A6A6GMW4"/>
<evidence type="ECO:0008006" key="3">
    <source>
        <dbReference type="Google" id="ProtNLM"/>
    </source>
</evidence>
<evidence type="ECO:0000313" key="2">
    <source>
        <dbReference type="Proteomes" id="UP000799538"/>
    </source>
</evidence>
<dbReference type="EMBL" id="ML992502">
    <property type="protein sequence ID" value="KAF2226909.1"/>
    <property type="molecule type" value="Genomic_DNA"/>
</dbReference>
<dbReference type="OrthoDB" id="2150604at2759"/>
<dbReference type="PANTHER" id="PTHR28037">
    <property type="entry name" value="ALCOHOL O-ACETYLTRANSFERASE 1-RELATED"/>
    <property type="match status" value="1"/>
</dbReference>
<sequence length="505" mass="54095">MNEKDFLRFASPNEQRTITRKNLGLSDAVTIGAVYTFPSSFVVTSPKSYFSPLASCLRANPYLSVLLGSESSDKSWYRSSDTVDLNKHIRILTAKPAEEDASSAIQQLLQDHLDLPFEDEVPPWRLVVLPLDTSKAFLSFAFSHALGDGNTGFSFHHQLLSALQTDDQTTGPHIVHIQKTPLPEPCDTPSRLTLSWTCLLSAILSPTLPTFLSSLLRLPTSTLPDDQTWTGAPVPTLRTNHTRLTLFTIPAPALSKALTVARSHSTKLTALTTHLIVRALTISLPPSANTRNFIASIPLNMRPASDMSPSESGNWVSLVDEKHPAFPPLDPLPTGQGDKMTSVPGTSAGADVLPPARWAAAASTSRLLAERAASLRDHPVGLLRYVGSMREWMLGKMGNKRGVSFEVSNIGVFTPPALIATATVSGEREGDAEGVGIERVVFAQPGAFAGPPLQFNLASVKGGDMVGTVTWSAGALGLDGGEAGEGEFVKRVCGDVEEGFRLVVA</sequence>
<dbReference type="Pfam" id="PF07247">
    <property type="entry name" value="AATase"/>
    <property type="match status" value="1"/>
</dbReference>
<accession>A0A6A6GMW4</accession>
<name>A0A6A6GMW4_9PEZI</name>